<gene>
    <name evidence="1" type="ORF">A3860_31655</name>
</gene>
<name>A0A1V9FSZ9_9BACT</name>
<dbReference type="AlphaFoldDB" id="A0A1V9FSZ9"/>
<evidence type="ECO:0008006" key="3">
    <source>
        <dbReference type="Google" id="ProtNLM"/>
    </source>
</evidence>
<reference evidence="1 2" key="1">
    <citation type="submission" date="2016-03" db="EMBL/GenBank/DDBJ databases">
        <title>Niastella vici sp. nov., isolated from farmland soil.</title>
        <authorList>
            <person name="Chen L."/>
            <person name="Wang D."/>
            <person name="Yang S."/>
            <person name="Wang G."/>
        </authorList>
    </citation>
    <scope>NUCLEOTIDE SEQUENCE [LARGE SCALE GENOMIC DNA]</scope>
    <source>
        <strain evidence="1 2">DJ57</strain>
    </source>
</reference>
<organism evidence="1 2">
    <name type="scientific">Niastella vici</name>
    <dbReference type="NCBI Taxonomy" id="1703345"/>
    <lineage>
        <taxon>Bacteria</taxon>
        <taxon>Pseudomonadati</taxon>
        <taxon>Bacteroidota</taxon>
        <taxon>Chitinophagia</taxon>
        <taxon>Chitinophagales</taxon>
        <taxon>Chitinophagaceae</taxon>
        <taxon>Niastella</taxon>
    </lineage>
</organism>
<dbReference type="STRING" id="1703345.A3860_31655"/>
<comment type="caution">
    <text evidence="1">The sequence shown here is derived from an EMBL/GenBank/DDBJ whole genome shotgun (WGS) entry which is preliminary data.</text>
</comment>
<dbReference type="EMBL" id="LVYD01000057">
    <property type="protein sequence ID" value="OQP61485.1"/>
    <property type="molecule type" value="Genomic_DNA"/>
</dbReference>
<dbReference type="SUPFAM" id="SSF63829">
    <property type="entry name" value="Calcium-dependent phosphotriesterase"/>
    <property type="match status" value="1"/>
</dbReference>
<accession>A0A1V9FSZ9</accession>
<proteinExistence type="predicted"/>
<dbReference type="Proteomes" id="UP000192796">
    <property type="component" value="Unassembled WGS sequence"/>
</dbReference>
<protein>
    <recommendedName>
        <fullName evidence="3">LVIVD repeat-containing protein</fullName>
    </recommendedName>
</protein>
<evidence type="ECO:0000313" key="1">
    <source>
        <dbReference type="EMBL" id="OQP61485.1"/>
    </source>
</evidence>
<keyword evidence="2" id="KW-1185">Reference proteome</keyword>
<dbReference type="Pfam" id="PF08309">
    <property type="entry name" value="LVIVD"/>
    <property type="match status" value="3"/>
</dbReference>
<dbReference type="InterPro" id="IPR013211">
    <property type="entry name" value="LVIVD"/>
</dbReference>
<dbReference type="OrthoDB" id="1521841at2"/>
<evidence type="ECO:0000313" key="2">
    <source>
        <dbReference type="Proteomes" id="UP000192796"/>
    </source>
</evidence>
<dbReference type="RefSeq" id="WP_081150648.1">
    <property type="nucleotide sequence ID" value="NZ_LVYD01000057.1"/>
</dbReference>
<sequence>MKQHPALTLQLMVTVMLSFLLTNCDKEKATQTNIWYTPNYKSLTEVRAEMVSSAARGLKNPGKIYIFGNYIFLSETNEGIHIIDNSSPTAPKNIAFIPVPGNVDLAVKDNTLYADSYSDLVVLNISNPLAVTAKKFFDNMFPYRNPYYNYRGNSRPANTDSIKVVVGWTRHESTIDYDPDQRYNGPMYFDYLAVANAAQSNSTKTGTGGSMARFTLMNNYMYTVSNSELYAFDISVPQDPHLVKQANIGNWNIETIYPFKDKLFIGSTNGMYIYDVSTPGNPVQQAQFAHARSCDPVIADGNTAFVTLRSGTTCNGFTNQLDVIDVSNVLKPVLIKSYGMTNPHGLGKDGNKLFICDGKDGIKVYDAADVNNAKLIKRITGMESYDVIATNSRALVVAKDGLYQYDYSKIDIRLLSKIGLE</sequence>